<dbReference type="InterPro" id="IPR011453">
    <property type="entry name" value="DUF1559"/>
</dbReference>
<reference evidence="3 4" key="1">
    <citation type="submission" date="2018-02" db="EMBL/GenBank/DDBJ databases">
        <title>Comparative genomes isolates from brazilian mangrove.</title>
        <authorList>
            <person name="Araujo J.E."/>
            <person name="Taketani R.G."/>
            <person name="Silva M.C.P."/>
            <person name="Loureco M.V."/>
            <person name="Andreote F.D."/>
        </authorList>
    </citation>
    <scope>NUCLEOTIDE SEQUENCE [LARGE SCALE GENOMIC DNA]</scope>
    <source>
        <strain evidence="3 4">HEX-2 MGV</strain>
    </source>
</reference>
<organism evidence="3 4">
    <name type="scientific">Blastopirellula marina</name>
    <dbReference type="NCBI Taxonomy" id="124"/>
    <lineage>
        <taxon>Bacteria</taxon>
        <taxon>Pseudomonadati</taxon>
        <taxon>Planctomycetota</taxon>
        <taxon>Planctomycetia</taxon>
        <taxon>Pirellulales</taxon>
        <taxon>Pirellulaceae</taxon>
        <taxon>Blastopirellula</taxon>
    </lineage>
</organism>
<dbReference type="InterPro" id="IPR045584">
    <property type="entry name" value="Pilin-like"/>
</dbReference>
<keyword evidence="1" id="KW-0812">Transmembrane</keyword>
<dbReference type="PANTHER" id="PTHR30093:SF2">
    <property type="entry name" value="TYPE II SECRETION SYSTEM PROTEIN H"/>
    <property type="match status" value="1"/>
</dbReference>
<keyword evidence="1" id="KW-0472">Membrane</keyword>
<dbReference type="NCBIfam" id="TIGR02532">
    <property type="entry name" value="IV_pilin_GFxxxE"/>
    <property type="match status" value="1"/>
</dbReference>
<proteinExistence type="predicted"/>
<dbReference type="InterPro" id="IPR012902">
    <property type="entry name" value="N_methyl_site"/>
</dbReference>
<sequence length="334" mass="35908">MPSPANISERYLRRGFTLVELLVVIAIIGILIGLLLPAVQRAREAARRTQCVNQLKQIGLAWHNHTDTYNAFPTGGYAQHVFATFNGGRPGALEKQAAGWAFQILPFMEHDTVHNGKPGGTDLESSKYAMSIPIPEYFCPSRRSPTSESAKLIHMCISSSGANTNAFDQVPRAQIDYAGGNQEGTGVLARDFTGTCGDTSSANVGPRKKLYDFSSVTDGTSNTLMVAEKCVNLSTMGQGSQEGDIYGYTSGWDGPPASNPGITHETIRRTDLEPWPDIIGSTPINGANRFGSSHDGGLNALLVDGSVRFIPYTIEVDLFRKLGDKGDGEVVSLP</sequence>
<keyword evidence="1" id="KW-1133">Transmembrane helix</keyword>
<dbReference type="Pfam" id="PF07596">
    <property type="entry name" value="SBP_bac_10"/>
    <property type="match status" value="1"/>
</dbReference>
<protein>
    <submittedName>
        <fullName evidence="3">Prepilin-type cleavage/methylation domain-containing protein</fullName>
    </submittedName>
</protein>
<gene>
    <name evidence="3" type="ORF">C5Y96_08525</name>
</gene>
<dbReference type="NCBIfam" id="TIGR04294">
    <property type="entry name" value="pre_pil_HX9DG"/>
    <property type="match status" value="1"/>
</dbReference>
<evidence type="ECO:0000259" key="2">
    <source>
        <dbReference type="Pfam" id="PF07596"/>
    </source>
</evidence>
<evidence type="ECO:0000313" key="4">
    <source>
        <dbReference type="Proteomes" id="UP000240009"/>
    </source>
</evidence>
<dbReference type="OrthoDB" id="255848at2"/>
<dbReference type="PANTHER" id="PTHR30093">
    <property type="entry name" value="GENERAL SECRETION PATHWAY PROTEIN G"/>
    <property type="match status" value="1"/>
</dbReference>
<dbReference type="PROSITE" id="PS00409">
    <property type="entry name" value="PROKAR_NTER_METHYL"/>
    <property type="match status" value="1"/>
</dbReference>
<dbReference type="SUPFAM" id="SSF54523">
    <property type="entry name" value="Pili subunits"/>
    <property type="match status" value="1"/>
</dbReference>
<dbReference type="AlphaFoldDB" id="A0A2S8FU41"/>
<dbReference type="Pfam" id="PF07963">
    <property type="entry name" value="N_methyl"/>
    <property type="match status" value="1"/>
</dbReference>
<comment type="caution">
    <text evidence="3">The sequence shown here is derived from an EMBL/GenBank/DDBJ whole genome shotgun (WGS) entry which is preliminary data.</text>
</comment>
<dbReference type="EMBL" id="PUIA01000026">
    <property type="protein sequence ID" value="PQO35691.1"/>
    <property type="molecule type" value="Genomic_DNA"/>
</dbReference>
<evidence type="ECO:0000256" key="1">
    <source>
        <dbReference type="SAM" id="Phobius"/>
    </source>
</evidence>
<name>A0A2S8FU41_9BACT</name>
<dbReference type="Proteomes" id="UP000240009">
    <property type="component" value="Unassembled WGS sequence"/>
</dbReference>
<feature type="domain" description="DUF1559" evidence="2">
    <location>
        <begin position="40"/>
        <end position="316"/>
    </location>
</feature>
<feature type="transmembrane region" description="Helical" evidence="1">
    <location>
        <begin position="16"/>
        <end position="39"/>
    </location>
</feature>
<dbReference type="InterPro" id="IPR027558">
    <property type="entry name" value="Pre_pil_HX9DG_C"/>
</dbReference>
<evidence type="ECO:0000313" key="3">
    <source>
        <dbReference type="EMBL" id="PQO35691.1"/>
    </source>
</evidence>
<accession>A0A2S8FU41</accession>
<dbReference type="Gene3D" id="3.30.700.10">
    <property type="entry name" value="Glycoprotein, Type 4 Pilin"/>
    <property type="match status" value="1"/>
</dbReference>